<evidence type="ECO:0000313" key="2">
    <source>
        <dbReference type="EMBL" id="DAD81209.1"/>
    </source>
</evidence>
<feature type="region of interest" description="Disordered" evidence="1">
    <location>
        <begin position="1"/>
        <end position="29"/>
    </location>
</feature>
<dbReference type="EMBL" id="BK014897">
    <property type="protein sequence ID" value="DAD81209.1"/>
    <property type="molecule type" value="Genomic_DNA"/>
</dbReference>
<reference evidence="2" key="1">
    <citation type="journal article" date="2021" name="Proc. Natl. Acad. Sci. U.S.A.">
        <title>A Catalog of Tens of Thousands of Viruses from Human Metagenomes Reveals Hidden Associations with Chronic Diseases.</title>
        <authorList>
            <person name="Tisza M.J."/>
            <person name="Buck C.B."/>
        </authorList>
    </citation>
    <scope>NUCLEOTIDE SEQUENCE</scope>
    <source>
        <strain evidence="2">CtrsQ3</strain>
    </source>
</reference>
<evidence type="ECO:0000256" key="1">
    <source>
        <dbReference type="SAM" id="MobiDB-lite"/>
    </source>
</evidence>
<accession>A0A8S5MFU4</accession>
<proteinExistence type="predicted"/>
<protein>
    <submittedName>
        <fullName evidence="2">Uncharacterized protein</fullName>
    </submittedName>
</protein>
<sequence length="29" mass="3244">MSENPPATRGGNGSETILTTIRHHERRKP</sequence>
<organism evidence="2">
    <name type="scientific">Phage sp. ctrsQ3</name>
    <dbReference type="NCBI Taxonomy" id="2826752"/>
    <lineage>
        <taxon>Viruses</taxon>
    </lineage>
</organism>
<name>A0A8S5MFU4_9VIRU</name>